<comment type="similarity">
    <text evidence="2 7">Belongs to the eukaryotic diacylglycerol kinase family.</text>
</comment>
<dbReference type="GO" id="GO:0007200">
    <property type="term" value="P:phospholipase C-activating G protein-coupled receptor signaling pathway"/>
    <property type="evidence" value="ECO:0007669"/>
    <property type="project" value="InterPro"/>
</dbReference>
<dbReference type="GO" id="GO:0004143">
    <property type="term" value="F:ATP-dependent diacylglycerol kinase activity"/>
    <property type="evidence" value="ECO:0007669"/>
    <property type="project" value="UniProtKB-EC"/>
</dbReference>
<evidence type="ECO:0000259" key="8">
    <source>
        <dbReference type="PROSITE" id="PS50146"/>
    </source>
</evidence>
<organism evidence="9 10">
    <name type="scientific">Diabrotica balteata</name>
    <name type="common">Banded cucumber beetle</name>
    <dbReference type="NCBI Taxonomy" id="107213"/>
    <lineage>
        <taxon>Eukaryota</taxon>
        <taxon>Metazoa</taxon>
        <taxon>Ecdysozoa</taxon>
        <taxon>Arthropoda</taxon>
        <taxon>Hexapoda</taxon>
        <taxon>Insecta</taxon>
        <taxon>Pterygota</taxon>
        <taxon>Neoptera</taxon>
        <taxon>Endopterygota</taxon>
        <taxon>Coleoptera</taxon>
        <taxon>Polyphaga</taxon>
        <taxon>Cucujiformia</taxon>
        <taxon>Chrysomeloidea</taxon>
        <taxon>Chrysomelidae</taxon>
        <taxon>Galerucinae</taxon>
        <taxon>Diabroticina</taxon>
        <taxon>Diabroticites</taxon>
        <taxon>Diabrotica</taxon>
    </lineage>
</organism>
<dbReference type="InterPro" id="IPR000756">
    <property type="entry name" value="Diacylglycerol_kin_accessory"/>
</dbReference>
<protein>
    <recommendedName>
        <fullName evidence="7">Diacylglycerol kinase</fullName>
        <shortName evidence="7">DAG kinase</shortName>
        <ecNumber evidence="7">2.7.1.107</ecNumber>
    </recommendedName>
</protein>
<keyword evidence="10" id="KW-1185">Reference proteome</keyword>
<dbReference type="InterPro" id="IPR037607">
    <property type="entry name" value="DGK"/>
</dbReference>
<dbReference type="InterPro" id="IPR001206">
    <property type="entry name" value="Diacylglycerol_kinase_cat_dom"/>
</dbReference>
<evidence type="ECO:0000256" key="4">
    <source>
        <dbReference type="ARBA" id="ARBA00022741"/>
    </source>
</evidence>
<reference evidence="9" key="1">
    <citation type="submission" date="2022-01" db="EMBL/GenBank/DDBJ databases">
        <authorList>
            <person name="King R."/>
        </authorList>
    </citation>
    <scope>NUCLEOTIDE SEQUENCE</scope>
</reference>
<dbReference type="SMART" id="SM00045">
    <property type="entry name" value="DAGKa"/>
    <property type="match status" value="1"/>
</dbReference>
<accession>A0A9N9SMP8</accession>
<dbReference type="Pfam" id="PF00609">
    <property type="entry name" value="DAGK_acc"/>
    <property type="match status" value="1"/>
</dbReference>
<dbReference type="EMBL" id="OU898276">
    <property type="protein sequence ID" value="CAG9827846.1"/>
    <property type="molecule type" value="Genomic_DNA"/>
</dbReference>
<evidence type="ECO:0000313" key="10">
    <source>
        <dbReference type="Proteomes" id="UP001153709"/>
    </source>
</evidence>
<keyword evidence="4 7" id="KW-0547">Nucleotide-binding</keyword>
<dbReference type="Pfam" id="PF00781">
    <property type="entry name" value="DAGK_cat"/>
    <property type="match status" value="1"/>
</dbReference>
<dbReference type="GO" id="GO:0005524">
    <property type="term" value="F:ATP binding"/>
    <property type="evidence" value="ECO:0007669"/>
    <property type="project" value="UniProtKB-KW"/>
</dbReference>
<evidence type="ECO:0000313" key="9">
    <source>
        <dbReference type="EMBL" id="CAG9827846.1"/>
    </source>
</evidence>
<dbReference type="OrthoDB" id="242257at2759"/>
<evidence type="ECO:0000256" key="2">
    <source>
        <dbReference type="ARBA" id="ARBA00009280"/>
    </source>
</evidence>
<evidence type="ECO:0000256" key="1">
    <source>
        <dbReference type="ARBA" id="ARBA00001383"/>
    </source>
</evidence>
<keyword evidence="3 7" id="KW-0808">Transferase</keyword>
<dbReference type="InterPro" id="IPR016064">
    <property type="entry name" value="NAD/diacylglycerol_kinase_sf"/>
</dbReference>
<sequence>MGLELFKKVPNLRVLACGGDGTVGWVLSVIDQIGISPAPAVGVLPLGTGNDLARALGWGGGYTDEPISKILSNISQSDIVNLDRWSLDVEKNKDAPPPASNEPVGKESLPLNVVNNYYSLGVDAHIALEFHEAREAHPEKFNSRLRNKMFYGQMGGKDLLKRKWKDLADFVILECDGQNITQKLKELRVHAIVFLNISSQVRKGAYYLGKVSLQEQCEQFEAIMLEASEVSRATTNLFTEKAKLPEEKNANV</sequence>
<dbReference type="Gene3D" id="3.40.50.10330">
    <property type="entry name" value="Probable inorganic polyphosphate/atp-NAD kinase, domain 1"/>
    <property type="match status" value="1"/>
</dbReference>
<dbReference type="SMART" id="SM00046">
    <property type="entry name" value="DAGKc"/>
    <property type="match status" value="1"/>
</dbReference>
<evidence type="ECO:0000256" key="5">
    <source>
        <dbReference type="ARBA" id="ARBA00022777"/>
    </source>
</evidence>
<keyword evidence="5 7" id="KW-0418">Kinase</keyword>
<dbReference type="Proteomes" id="UP001153709">
    <property type="component" value="Chromosome 1"/>
</dbReference>
<dbReference type="GO" id="GO:0005886">
    <property type="term" value="C:plasma membrane"/>
    <property type="evidence" value="ECO:0007669"/>
    <property type="project" value="TreeGrafter"/>
</dbReference>
<keyword evidence="6 7" id="KW-0067">ATP-binding</keyword>
<feature type="domain" description="DAGKc" evidence="8">
    <location>
        <begin position="1"/>
        <end position="91"/>
    </location>
</feature>
<proteinExistence type="inferred from homology"/>
<gene>
    <name evidence="9" type="ORF">DIABBA_LOCUS1813</name>
</gene>
<dbReference type="FunFam" id="3.40.50.10330:FF:000028">
    <property type="entry name" value="Diacylglycerol kinase"/>
    <property type="match status" value="1"/>
</dbReference>
<dbReference type="FunFam" id="2.60.200.40:FF:000012">
    <property type="entry name" value="Diacylglycerol kinase"/>
    <property type="match status" value="1"/>
</dbReference>
<evidence type="ECO:0000256" key="7">
    <source>
        <dbReference type="RuleBase" id="RU361128"/>
    </source>
</evidence>
<dbReference type="InterPro" id="IPR017438">
    <property type="entry name" value="ATP-NAD_kinase_N"/>
</dbReference>
<evidence type="ECO:0000256" key="3">
    <source>
        <dbReference type="ARBA" id="ARBA00022679"/>
    </source>
</evidence>
<dbReference type="PROSITE" id="PS50146">
    <property type="entry name" value="DAGK"/>
    <property type="match status" value="1"/>
</dbReference>
<dbReference type="PANTHER" id="PTHR11255">
    <property type="entry name" value="DIACYLGLYCEROL KINASE"/>
    <property type="match status" value="1"/>
</dbReference>
<dbReference type="PANTHER" id="PTHR11255:SF80">
    <property type="entry name" value="EYE-SPECIFIC DIACYLGLYCEROL KINASE"/>
    <property type="match status" value="1"/>
</dbReference>
<dbReference type="EC" id="2.7.1.107" evidence="7"/>
<dbReference type="SUPFAM" id="SSF111331">
    <property type="entry name" value="NAD kinase/diacylglycerol kinase-like"/>
    <property type="match status" value="1"/>
</dbReference>
<evidence type="ECO:0000256" key="6">
    <source>
        <dbReference type="ARBA" id="ARBA00022840"/>
    </source>
</evidence>
<name>A0A9N9SMP8_DIABA</name>
<comment type="catalytic activity">
    <reaction evidence="1 7">
        <text>a 1,2-diacyl-sn-glycerol + ATP = a 1,2-diacyl-sn-glycero-3-phosphate + ADP + H(+)</text>
        <dbReference type="Rhea" id="RHEA:10272"/>
        <dbReference type="ChEBI" id="CHEBI:15378"/>
        <dbReference type="ChEBI" id="CHEBI:17815"/>
        <dbReference type="ChEBI" id="CHEBI:30616"/>
        <dbReference type="ChEBI" id="CHEBI:58608"/>
        <dbReference type="ChEBI" id="CHEBI:456216"/>
        <dbReference type="EC" id="2.7.1.107"/>
    </reaction>
</comment>
<dbReference type="AlphaFoldDB" id="A0A9N9SMP8"/>